<evidence type="ECO:0000313" key="5">
    <source>
        <dbReference type="EMBL" id="KAJ5235791.1"/>
    </source>
</evidence>
<name>A0A9W9TR38_PENCI</name>
<feature type="domain" description="SCP" evidence="4">
    <location>
        <begin position="61"/>
        <end position="218"/>
    </location>
</feature>
<dbReference type="Proteomes" id="UP001147733">
    <property type="component" value="Unassembled WGS sequence"/>
</dbReference>
<organism evidence="5 6">
    <name type="scientific">Penicillium citrinum</name>
    <dbReference type="NCBI Taxonomy" id="5077"/>
    <lineage>
        <taxon>Eukaryota</taxon>
        <taxon>Fungi</taxon>
        <taxon>Dikarya</taxon>
        <taxon>Ascomycota</taxon>
        <taxon>Pezizomycotina</taxon>
        <taxon>Eurotiomycetes</taxon>
        <taxon>Eurotiomycetidae</taxon>
        <taxon>Eurotiales</taxon>
        <taxon>Aspergillaceae</taxon>
        <taxon>Penicillium</taxon>
    </lineage>
</organism>
<dbReference type="EMBL" id="JAPQKT010000003">
    <property type="protein sequence ID" value="KAJ5235791.1"/>
    <property type="molecule type" value="Genomic_DNA"/>
</dbReference>
<dbReference type="FunFam" id="3.40.33.10:FF:000031">
    <property type="entry name" value="Extracellular SCP domain-containing protein Pry1"/>
    <property type="match status" value="1"/>
</dbReference>
<keyword evidence="3" id="KW-0732">Signal</keyword>
<reference evidence="5" key="1">
    <citation type="submission" date="2022-11" db="EMBL/GenBank/DDBJ databases">
        <authorList>
            <person name="Petersen C."/>
        </authorList>
    </citation>
    <scope>NUCLEOTIDE SEQUENCE</scope>
    <source>
        <strain evidence="5">IBT 23319</strain>
    </source>
</reference>
<evidence type="ECO:0000256" key="1">
    <source>
        <dbReference type="SAM" id="MobiDB-lite"/>
    </source>
</evidence>
<dbReference type="InterPro" id="IPR018244">
    <property type="entry name" value="Allrgn_V5/Tpx1_CS"/>
</dbReference>
<evidence type="ECO:0000259" key="4">
    <source>
        <dbReference type="SMART" id="SM00198"/>
    </source>
</evidence>
<protein>
    <recommendedName>
        <fullName evidence="4">SCP domain-containing protein</fullName>
    </recommendedName>
</protein>
<dbReference type="PANTHER" id="PTHR10334">
    <property type="entry name" value="CYSTEINE-RICH SECRETORY PROTEIN-RELATED"/>
    <property type="match status" value="1"/>
</dbReference>
<dbReference type="RefSeq" id="XP_056503291.1">
    <property type="nucleotide sequence ID" value="XM_056643879.1"/>
</dbReference>
<dbReference type="InterPro" id="IPR001283">
    <property type="entry name" value="CRISP-related"/>
</dbReference>
<evidence type="ECO:0000256" key="2">
    <source>
        <dbReference type="SAM" id="Phobius"/>
    </source>
</evidence>
<dbReference type="AlphaFoldDB" id="A0A9W9TR38"/>
<keyword evidence="2" id="KW-0472">Membrane</keyword>
<dbReference type="PRINTS" id="PR00837">
    <property type="entry name" value="V5TPXLIKE"/>
</dbReference>
<sequence>MATFGRRFSLRMLLVTIAGLLLAVDAQKTAYVTEKVTVEAAETVYATPTVPTPPSYTSVDDFKNTVLKVSNEYRTTHDASPLVWNDTLTEYARDWAETCIWKHSDGPYGENLAFGYPNASAAIEAWGDERDMYDFKKPTGFTEATGHFTQLVWKTTTQVGCAAINCGYSKNHGRRDTEGSEISDQNEIHLVAREPDGSSRAQGWYVVCEYTPAGNVVGMHNKFFRMNVKQGNPSSTSSGSGSTGTAEPTEGASAKIVLGLRFYLALSGCMTVAIGMSLFT</sequence>
<proteinExistence type="predicted"/>
<dbReference type="GO" id="GO:0005576">
    <property type="term" value="C:extracellular region"/>
    <property type="evidence" value="ECO:0007669"/>
    <property type="project" value="InterPro"/>
</dbReference>
<dbReference type="InterPro" id="IPR035940">
    <property type="entry name" value="CAP_sf"/>
</dbReference>
<dbReference type="OrthoDB" id="337038at2759"/>
<dbReference type="SMART" id="SM00198">
    <property type="entry name" value="SCP"/>
    <property type="match status" value="1"/>
</dbReference>
<dbReference type="InterPro" id="IPR014044">
    <property type="entry name" value="CAP_dom"/>
</dbReference>
<feature type="chain" id="PRO_5040981820" description="SCP domain-containing protein" evidence="3">
    <location>
        <begin position="27"/>
        <end position="280"/>
    </location>
</feature>
<dbReference type="PROSITE" id="PS01009">
    <property type="entry name" value="CRISP_1"/>
    <property type="match status" value="1"/>
</dbReference>
<evidence type="ECO:0000313" key="6">
    <source>
        <dbReference type="Proteomes" id="UP001147733"/>
    </source>
</evidence>
<keyword evidence="6" id="KW-1185">Reference proteome</keyword>
<dbReference type="Pfam" id="PF00188">
    <property type="entry name" value="CAP"/>
    <property type="match status" value="1"/>
</dbReference>
<reference evidence="5" key="2">
    <citation type="journal article" date="2023" name="IMA Fungus">
        <title>Comparative genomic study of the Penicillium genus elucidates a diverse pangenome and 15 lateral gene transfer events.</title>
        <authorList>
            <person name="Petersen C."/>
            <person name="Sorensen T."/>
            <person name="Nielsen M.R."/>
            <person name="Sondergaard T.E."/>
            <person name="Sorensen J.L."/>
            <person name="Fitzpatrick D.A."/>
            <person name="Frisvad J.C."/>
            <person name="Nielsen K.L."/>
        </authorList>
    </citation>
    <scope>NUCLEOTIDE SEQUENCE</scope>
    <source>
        <strain evidence="5">IBT 23319</strain>
    </source>
</reference>
<dbReference type="SUPFAM" id="SSF55797">
    <property type="entry name" value="PR-1-like"/>
    <property type="match status" value="1"/>
</dbReference>
<comment type="caution">
    <text evidence="5">The sequence shown here is derived from an EMBL/GenBank/DDBJ whole genome shotgun (WGS) entry which is preliminary data.</text>
</comment>
<gene>
    <name evidence="5" type="ORF">N7469_004959</name>
</gene>
<feature type="transmembrane region" description="Helical" evidence="2">
    <location>
        <begin position="260"/>
        <end position="279"/>
    </location>
</feature>
<dbReference type="GeneID" id="81383046"/>
<feature type="compositionally biased region" description="Low complexity" evidence="1">
    <location>
        <begin position="234"/>
        <end position="245"/>
    </location>
</feature>
<accession>A0A9W9TR38</accession>
<evidence type="ECO:0000256" key="3">
    <source>
        <dbReference type="SAM" id="SignalP"/>
    </source>
</evidence>
<dbReference type="Gene3D" id="3.40.33.10">
    <property type="entry name" value="CAP"/>
    <property type="match status" value="1"/>
</dbReference>
<feature type="signal peptide" evidence="3">
    <location>
        <begin position="1"/>
        <end position="26"/>
    </location>
</feature>
<keyword evidence="2" id="KW-1133">Transmembrane helix</keyword>
<keyword evidence="2" id="KW-0812">Transmembrane</keyword>
<feature type="region of interest" description="Disordered" evidence="1">
    <location>
        <begin position="228"/>
        <end position="248"/>
    </location>
</feature>